<proteinExistence type="predicted"/>
<accession>A0A4Z0YC04</accession>
<sequence length="244" mass="27447">MIKLTEHMQSLLPFHKTVFGCRILATAQAYGLSEPFARFWMQDEDRAAICMLDDTVILDVGAHADYDELKEFIRMTGAQRLLCDAESAQKLGHPVVRRGKVMVYQGNSPSRLGDFERNPGIRELYALISECATETFEPPEFESFYMDLSHRIRHDAAAAVGMRFQGELVSCAICSAKTQDAAVLSAVCVHPEHRRRGYGHGALSAMVYLMRGKKVYILRAEKENEAFYRSFGFADCGEFVESSI</sequence>
<dbReference type="InterPro" id="IPR000182">
    <property type="entry name" value="GNAT_dom"/>
</dbReference>
<dbReference type="CDD" id="cd04301">
    <property type="entry name" value="NAT_SF"/>
    <property type="match status" value="1"/>
</dbReference>
<keyword evidence="2" id="KW-0808">Transferase</keyword>
<reference evidence="2 3" key="1">
    <citation type="submission" date="2019-04" db="EMBL/GenBank/DDBJ databases">
        <authorList>
            <person name="Poehlein A."/>
            <person name="Bengelsdorf F.R."/>
            <person name="Duerre P."/>
            <person name="Daniel R."/>
        </authorList>
    </citation>
    <scope>NUCLEOTIDE SEQUENCE [LARGE SCALE GENOMIC DNA]</scope>
    <source>
        <strain evidence="2 3">BS-1</strain>
    </source>
</reference>
<dbReference type="Pfam" id="PF00583">
    <property type="entry name" value="Acetyltransf_1"/>
    <property type="match status" value="1"/>
</dbReference>
<evidence type="ECO:0000259" key="1">
    <source>
        <dbReference type="PROSITE" id="PS51186"/>
    </source>
</evidence>
<organism evidence="2 3">
    <name type="scientific">Caproiciproducens galactitolivorans</name>
    <dbReference type="NCBI Taxonomy" id="642589"/>
    <lineage>
        <taxon>Bacteria</taxon>
        <taxon>Bacillati</taxon>
        <taxon>Bacillota</taxon>
        <taxon>Clostridia</taxon>
        <taxon>Eubacteriales</taxon>
        <taxon>Acutalibacteraceae</taxon>
        <taxon>Caproiciproducens</taxon>
    </lineage>
</organism>
<evidence type="ECO:0000313" key="3">
    <source>
        <dbReference type="Proteomes" id="UP000297714"/>
    </source>
</evidence>
<dbReference type="Proteomes" id="UP000297714">
    <property type="component" value="Unassembled WGS sequence"/>
</dbReference>
<name>A0A4Z0YC04_9FIRM</name>
<gene>
    <name evidence="2" type="ORF">CAGA_15590</name>
</gene>
<evidence type="ECO:0000313" key="2">
    <source>
        <dbReference type="EMBL" id="TGJ76353.1"/>
    </source>
</evidence>
<comment type="caution">
    <text evidence="2">The sequence shown here is derived from an EMBL/GenBank/DDBJ whole genome shotgun (WGS) entry which is preliminary data.</text>
</comment>
<dbReference type="OrthoDB" id="1862200at2"/>
<dbReference type="PROSITE" id="PS51186">
    <property type="entry name" value="GNAT"/>
    <property type="match status" value="1"/>
</dbReference>
<dbReference type="GO" id="GO:0016747">
    <property type="term" value="F:acyltransferase activity, transferring groups other than amino-acyl groups"/>
    <property type="evidence" value="ECO:0007669"/>
    <property type="project" value="InterPro"/>
</dbReference>
<keyword evidence="3" id="KW-1185">Reference proteome</keyword>
<dbReference type="SUPFAM" id="SSF55729">
    <property type="entry name" value="Acyl-CoA N-acyltransferases (Nat)"/>
    <property type="match status" value="1"/>
</dbReference>
<dbReference type="RefSeq" id="WP_135659512.1">
    <property type="nucleotide sequence ID" value="NZ_JAJUFJ010000014.1"/>
</dbReference>
<dbReference type="Gene3D" id="3.40.630.30">
    <property type="match status" value="1"/>
</dbReference>
<dbReference type="EMBL" id="SRMQ01000006">
    <property type="protein sequence ID" value="TGJ76353.1"/>
    <property type="molecule type" value="Genomic_DNA"/>
</dbReference>
<dbReference type="AlphaFoldDB" id="A0A4Z0YC04"/>
<feature type="domain" description="N-acetyltransferase" evidence="1">
    <location>
        <begin position="110"/>
        <end position="244"/>
    </location>
</feature>
<dbReference type="InterPro" id="IPR016181">
    <property type="entry name" value="Acyl_CoA_acyltransferase"/>
</dbReference>
<protein>
    <submittedName>
        <fullName evidence="2">Acetyltransferase (GNAT) family protein</fullName>
    </submittedName>
</protein>